<dbReference type="AlphaFoldDB" id="A0AAW1U5X8"/>
<evidence type="ECO:0000259" key="3">
    <source>
        <dbReference type="Pfam" id="PF03959"/>
    </source>
</evidence>
<dbReference type="EMBL" id="JARQZJ010000036">
    <property type="protein sequence ID" value="KAK9876345.1"/>
    <property type="molecule type" value="Genomic_DNA"/>
</dbReference>
<keyword evidence="2" id="KW-0378">Hydrolase</keyword>
<evidence type="ECO:0000313" key="4">
    <source>
        <dbReference type="EMBL" id="KAK9876345.1"/>
    </source>
</evidence>
<dbReference type="InterPro" id="IPR050593">
    <property type="entry name" value="LovG"/>
</dbReference>
<keyword evidence="5" id="KW-1185">Reference proteome</keyword>
<accession>A0AAW1U5X8</accession>
<proteinExistence type="inferred from homology"/>
<evidence type="ECO:0000256" key="1">
    <source>
        <dbReference type="ARBA" id="ARBA00005863"/>
    </source>
</evidence>
<dbReference type="FunFam" id="3.40.50.1820:FF:000073">
    <property type="entry name" value="esterase OVCA2 isoform X6"/>
    <property type="match status" value="1"/>
</dbReference>
<gene>
    <name evidence="4" type="ORF">WA026_012654</name>
</gene>
<dbReference type="PANTHER" id="PTHR48070:SF6">
    <property type="entry name" value="ESTERASE OVCA2"/>
    <property type="match status" value="1"/>
</dbReference>
<dbReference type="GO" id="GO:0016787">
    <property type="term" value="F:hydrolase activity"/>
    <property type="evidence" value="ECO:0007669"/>
    <property type="project" value="UniProtKB-KW"/>
</dbReference>
<dbReference type="PANTHER" id="PTHR48070">
    <property type="entry name" value="ESTERASE OVCA2"/>
    <property type="match status" value="1"/>
</dbReference>
<comment type="similarity">
    <text evidence="1">Belongs to the LovG family.</text>
</comment>
<protein>
    <recommendedName>
        <fullName evidence="3">Serine hydrolase domain-containing protein</fullName>
    </recommendedName>
</protein>
<dbReference type="InterPro" id="IPR005645">
    <property type="entry name" value="FSH-like_dom"/>
</dbReference>
<evidence type="ECO:0000256" key="2">
    <source>
        <dbReference type="ARBA" id="ARBA00022801"/>
    </source>
</evidence>
<dbReference type="Gene3D" id="3.40.50.1820">
    <property type="entry name" value="alpha/beta hydrolase"/>
    <property type="match status" value="1"/>
</dbReference>
<dbReference type="GO" id="GO:0005737">
    <property type="term" value="C:cytoplasm"/>
    <property type="evidence" value="ECO:0007669"/>
    <property type="project" value="TreeGrafter"/>
</dbReference>
<dbReference type="Proteomes" id="UP001431783">
    <property type="component" value="Unassembled WGS sequence"/>
</dbReference>
<feature type="domain" description="Serine hydrolase" evidence="3">
    <location>
        <begin position="10"/>
        <end position="213"/>
    </location>
</feature>
<organism evidence="4 5">
    <name type="scientific">Henosepilachna vigintioctopunctata</name>
    <dbReference type="NCBI Taxonomy" id="420089"/>
    <lineage>
        <taxon>Eukaryota</taxon>
        <taxon>Metazoa</taxon>
        <taxon>Ecdysozoa</taxon>
        <taxon>Arthropoda</taxon>
        <taxon>Hexapoda</taxon>
        <taxon>Insecta</taxon>
        <taxon>Pterygota</taxon>
        <taxon>Neoptera</taxon>
        <taxon>Endopterygota</taxon>
        <taxon>Coleoptera</taxon>
        <taxon>Polyphaga</taxon>
        <taxon>Cucujiformia</taxon>
        <taxon>Coccinelloidea</taxon>
        <taxon>Coccinellidae</taxon>
        <taxon>Epilachninae</taxon>
        <taxon>Epilachnini</taxon>
        <taxon>Henosepilachna</taxon>
    </lineage>
</organism>
<dbReference type="InterPro" id="IPR029058">
    <property type="entry name" value="AB_hydrolase_fold"/>
</dbReference>
<dbReference type="GO" id="GO:0005634">
    <property type="term" value="C:nucleus"/>
    <property type="evidence" value="ECO:0007669"/>
    <property type="project" value="TreeGrafter"/>
</dbReference>
<sequence length="231" mass="26356">MSFNDRNRKNKLKILALHGYRQNAVKFLNETKNFCEAFSQWAEFVYITAPHQVVLVDNPDNLLMGEKLEKGQRGWFFNRRNKTNRGIRNGGPAIGFNDTVRVIEEVFRDAGPFDGILGFSQGACLAGILSNLQQSGLIKAKFNFAIIISGFMSKCLPHMKYFQEVINLPSLHVIGDNDQIIPNKMSQELSDCFENPLVVRHPGGHIIPDISQELECYQYFIQKQHALKYFS</sequence>
<reference evidence="4 5" key="1">
    <citation type="submission" date="2023-03" db="EMBL/GenBank/DDBJ databases">
        <title>Genome insight into feeding habits of ladybird beetles.</title>
        <authorList>
            <person name="Li H.-S."/>
            <person name="Huang Y.-H."/>
            <person name="Pang H."/>
        </authorList>
    </citation>
    <scope>NUCLEOTIDE SEQUENCE [LARGE SCALE GENOMIC DNA]</scope>
    <source>
        <strain evidence="4">SYSU_2023b</strain>
        <tissue evidence="4">Whole body</tissue>
    </source>
</reference>
<comment type="caution">
    <text evidence="4">The sequence shown here is derived from an EMBL/GenBank/DDBJ whole genome shotgun (WGS) entry which is preliminary data.</text>
</comment>
<name>A0AAW1U5X8_9CUCU</name>
<dbReference type="Pfam" id="PF03959">
    <property type="entry name" value="FSH1"/>
    <property type="match status" value="1"/>
</dbReference>
<evidence type="ECO:0000313" key="5">
    <source>
        <dbReference type="Proteomes" id="UP001431783"/>
    </source>
</evidence>
<dbReference type="SUPFAM" id="SSF53474">
    <property type="entry name" value="alpha/beta-Hydrolases"/>
    <property type="match status" value="1"/>
</dbReference>
<dbReference type="GO" id="GO:0032526">
    <property type="term" value="P:response to retinoic acid"/>
    <property type="evidence" value="ECO:0007669"/>
    <property type="project" value="TreeGrafter"/>
</dbReference>